<gene>
    <name evidence="2" type="ORF">CTI12_AA581980</name>
</gene>
<accession>A0A2U1KNP5</accession>
<evidence type="ECO:0000313" key="2">
    <source>
        <dbReference type="EMBL" id="PWA38379.1"/>
    </source>
</evidence>
<evidence type="ECO:0000313" key="3">
    <source>
        <dbReference type="Proteomes" id="UP000245207"/>
    </source>
</evidence>
<protein>
    <submittedName>
        <fullName evidence="2">Uncharacterized protein</fullName>
    </submittedName>
</protein>
<evidence type="ECO:0000256" key="1">
    <source>
        <dbReference type="SAM" id="MobiDB-lite"/>
    </source>
</evidence>
<keyword evidence="3" id="KW-1185">Reference proteome</keyword>
<proteinExistence type="predicted"/>
<sequence length="119" mass="13327">MAAENSDNSINKPLLQSTMGGPFTGRPIGFKQTGPRKRLATESFTGPSTYVFNSAAHARPRFRRAADIFGRADDRFRMGYVWSPVTQPTGSVTIIMEMKWMEKCVPLATGIKIHYLYHS</sequence>
<dbReference type="AlphaFoldDB" id="A0A2U1KNP5"/>
<feature type="region of interest" description="Disordered" evidence="1">
    <location>
        <begin position="1"/>
        <end position="42"/>
    </location>
</feature>
<dbReference type="Proteomes" id="UP000245207">
    <property type="component" value="Unassembled WGS sequence"/>
</dbReference>
<comment type="caution">
    <text evidence="2">The sequence shown here is derived from an EMBL/GenBank/DDBJ whole genome shotgun (WGS) entry which is preliminary data.</text>
</comment>
<dbReference type="EMBL" id="PKPP01015705">
    <property type="protein sequence ID" value="PWA38379.1"/>
    <property type="molecule type" value="Genomic_DNA"/>
</dbReference>
<name>A0A2U1KNP5_ARTAN</name>
<reference evidence="2 3" key="1">
    <citation type="journal article" date="2018" name="Mol. Plant">
        <title>The genome of Artemisia annua provides insight into the evolution of Asteraceae family and artemisinin biosynthesis.</title>
        <authorList>
            <person name="Shen Q."/>
            <person name="Zhang L."/>
            <person name="Liao Z."/>
            <person name="Wang S."/>
            <person name="Yan T."/>
            <person name="Shi P."/>
            <person name="Liu M."/>
            <person name="Fu X."/>
            <person name="Pan Q."/>
            <person name="Wang Y."/>
            <person name="Lv Z."/>
            <person name="Lu X."/>
            <person name="Zhang F."/>
            <person name="Jiang W."/>
            <person name="Ma Y."/>
            <person name="Chen M."/>
            <person name="Hao X."/>
            <person name="Li L."/>
            <person name="Tang Y."/>
            <person name="Lv G."/>
            <person name="Zhou Y."/>
            <person name="Sun X."/>
            <person name="Brodelius P.E."/>
            <person name="Rose J.K.C."/>
            <person name="Tang K."/>
        </authorList>
    </citation>
    <scope>NUCLEOTIDE SEQUENCE [LARGE SCALE GENOMIC DNA]</scope>
    <source>
        <strain evidence="3">cv. Huhao1</strain>
        <tissue evidence="2">Leaf</tissue>
    </source>
</reference>
<feature type="compositionally biased region" description="Polar residues" evidence="1">
    <location>
        <begin position="1"/>
        <end position="19"/>
    </location>
</feature>
<organism evidence="2 3">
    <name type="scientific">Artemisia annua</name>
    <name type="common">Sweet wormwood</name>
    <dbReference type="NCBI Taxonomy" id="35608"/>
    <lineage>
        <taxon>Eukaryota</taxon>
        <taxon>Viridiplantae</taxon>
        <taxon>Streptophyta</taxon>
        <taxon>Embryophyta</taxon>
        <taxon>Tracheophyta</taxon>
        <taxon>Spermatophyta</taxon>
        <taxon>Magnoliopsida</taxon>
        <taxon>eudicotyledons</taxon>
        <taxon>Gunneridae</taxon>
        <taxon>Pentapetalae</taxon>
        <taxon>asterids</taxon>
        <taxon>campanulids</taxon>
        <taxon>Asterales</taxon>
        <taxon>Asteraceae</taxon>
        <taxon>Asteroideae</taxon>
        <taxon>Anthemideae</taxon>
        <taxon>Artemisiinae</taxon>
        <taxon>Artemisia</taxon>
    </lineage>
</organism>